<dbReference type="SUPFAM" id="SSF64268">
    <property type="entry name" value="PX domain"/>
    <property type="match status" value="1"/>
</dbReference>
<dbReference type="EMBL" id="JXTI01000041">
    <property type="protein sequence ID" value="KWX14170.1"/>
    <property type="molecule type" value="Genomic_DNA"/>
</dbReference>
<dbReference type="InterPro" id="IPR036871">
    <property type="entry name" value="PX_dom_sf"/>
</dbReference>
<reference evidence="1 2" key="1">
    <citation type="journal article" date="2015" name="Mol. Biochem. Parasitol.">
        <title>Identification of polymorphic genes for use in assemblage B genotyping assays through comparative genomics of multiple assemblage B Giardia duodenalis isolates.</title>
        <authorList>
            <person name="Wielinga C."/>
            <person name="Thompson R.C."/>
            <person name="Monis P."/>
            <person name="Ryan U."/>
        </authorList>
    </citation>
    <scope>NUCLEOTIDE SEQUENCE [LARGE SCALE GENOMIC DNA]</scope>
    <source>
        <strain evidence="1 2">BAH15c1</strain>
    </source>
</reference>
<dbReference type="AlphaFoldDB" id="A0A132NVS3"/>
<gene>
    <name evidence="1" type="ORF">QR46_1796</name>
</gene>
<evidence type="ECO:0000313" key="2">
    <source>
        <dbReference type="Proteomes" id="UP000070089"/>
    </source>
</evidence>
<dbReference type="GO" id="GO:0035091">
    <property type="term" value="F:phosphatidylinositol binding"/>
    <property type="evidence" value="ECO:0007669"/>
    <property type="project" value="InterPro"/>
</dbReference>
<evidence type="ECO:0000313" key="1">
    <source>
        <dbReference type="EMBL" id="KWX14170.1"/>
    </source>
</evidence>
<protein>
    <submittedName>
        <fullName evidence="1">Uncharacterized protein</fullName>
    </submittedName>
</protein>
<organism evidence="1 2">
    <name type="scientific">Giardia duodenalis assemblage B</name>
    <dbReference type="NCBI Taxonomy" id="1394984"/>
    <lineage>
        <taxon>Eukaryota</taxon>
        <taxon>Metamonada</taxon>
        <taxon>Diplomonadida</taxon>
        <taxon>Hexamitidae</taxon>
        <taxon>Giardiinae</taxon>
        <taxon>Giardia</taxon>
    </lineage>
</organism>
<proteinExistence type="predicted"/>
<dbReference type="Proteomes" id="UP000070089">
    <property type="component" value="Unassembled WGS sequence"/>
</dbReference>
<sequence>MDFDQTHQASSTVGPPGILSVKQYTGFIESYTSILNPCDGTLVSTCPSIKILSLRIEDTKDLNPMLYFCIDSDVEDVRQTTLALHLETLQNLWRALKTIFHKTIVAVPILPPEISSKSYLSSRFMRGIVLYLTALLRRLLSHSIIKRHEIMVQLFTRHETDILPTLRKLANPDFIQGHAPGDDLIRNIVSRVHGHLHGNLHGSGLMAALNLPLLYNFTLNDAAFLKTAHYGPNLARLLADHTITKSTLAAFRAKTRINATYLQSIDQALDIPKGQALHEFLYGSIDLQNFLSANFGRNVRGLLLKRHLVLEENLKSAHDSIKRLSASVAEIINAETSISSSMSNLADSLTYLFVSETKFDGILAGPATNSVAACVNPPTQSDFLHTQIANQLRADVYPRLAAALDIISTMARLATMRYDYLVIGEFLASILKKKADDIIYLKVQRETISDIVLINKDAVKRQIDAIQTSDLHTFSYGVYKGINEESPLSLSVAYESDKSEIEGILSAIDDEAIVSFNNLCLRLSLSKTQVDLLDSFRHVHAAFVEHVMHLIMMESRFVYEYLFCKCIVSELVVHSMGRLSAIFGRTIHLESNLWEYSDEWIRKTRGQVIPWYKINELDNERYELEVDLHKEQSQ</sequence>
<comment type="caution">
    <text evidence="1">The sequence shown here is derived from an EMBL/GenBank/DDBJ whole genome shotgun (WGS) entry which is preliminary data.</text>
</comment>
<dbReference type="VEuPathDB" id="GiardiaDB:QR46_1796"/>
<accession>A0A132NVS3</accession>
<dbReference type="OrthoDB" id="10295002at2759"/>
<name>A0A132NVS3_GIAIN</name>